<accession>A0A9W9TCW8</accession>
<proteinExistence type="predicted"/>
<evidence type="ECO:0000313" key="2">
    <source>
        <dbReference type="Proteomes" id="UP001150941"/>
    </source>
</evidence>
<reference evidence="1" key="1">
    <citation type="submission" date="2022-11" db="EMBL/GenBank/DDBJ databases">
        <authorList>
            <person name="Petersen C."/>
        </authorList>
    </citation>
    <scope>NUCLEOTIDE SEQUENCE</scope>
    <source>
        <strain evidence="1">IBT 19713</strain>
    </source>
</reference>
<keyword evidence="2" id="KW-1185">Reference proteome</keyword>
<name>A0A9W9TCW8_9EURO</name>
<protein>
    <submittedName>
        <fullName evidence="1">Uncharacterized protein</fullName>
    </submittedName>
</protein>
<dbReference type="Proteomes" id="UP001150941">
    <property type="component" value="Unassembled WGS sequence"/>
</dbReference>
<dbReference type="RefSeq" id="XP_058325836.1">
    <property type="nucleotide sequence ID" value="XM_058479268.1"/>
</dbReference>
<sequence>MLTRGSALLKLYEHHSCDPFSAGARDIEPELLSRIRQCMQYSVDMIKKICGRVVEMLYDFGQLQESVRAEVSPLTLHCIYTCAATFAWLYAGTNDPQWAAGKVVCENQLRFLNSRWKVAGKPPVLFSFIGPARLTIRRRLPRNAPHLGP</sequence>
<organism evidence="1 2">
    <name type="scientific">Penicillium chermesinum</name>
    <dbReference type="NCBI Taxonomy" id="63820"/>
    <lineage>
        <taxon>Eukaryota</taxon>
        <taxon>Fungi</taxon>
        <taxon>Dikarya</taxon>
        <taxon>Ascomycota</taxon>
        <taxon>Pezizomycotina</taxon>
        <taxon>Eurotiomycetes</taxon>
        <taxon>Eurotiomycetidae</taxon>
        <taxon>Eurotiales</taxon>
        <taxon>Aspergillaceae</taxon>
        <taxon>Penicillium</taxon>
    </lineage>
</organism>
<dbReference type="GeneID" id="83206572"/>
<reference evidence="1" key="2">
    <citation type="journal article" date="2023" name="IMA Fungus">
        <title>Comparative genomic study of the Penicillium genus elucidates a diverse pangenome and 15 lateral gene transfer events.</title>
        <authorList>
            <person name="Petersen C."/>
            <person name="Sorensen T."/>
            <person name="Nielsen M.R."/>
            <person name="Sondergaard T.E."/>
            <person name="Sorensen J.L."/>
            <person name="Fitzpatrick D.A."/>
            <person name="Frisvad J.C."/>
            <person name="Nielsen K.L."/>
        </authorList>
    </citation>
    <scope>NUCLEOTIDE SEQUENCE</scope>
    <source>
        <strain evidence="1">IBT 19713</strain>
    </source>
</reference>
<evidence type="ECO:0000313" key="1">
    <source>
        <dbReference type="EMBL" id="KAJ5216965.1"/>
    </source>
</evidence>
<gene>
    <name evidence="1" type="ORF">N7468_009973</name>
</gene>
<dbReference type="AlphaFoldDB" id="A0A9W9TCW8"/>
<dbReference type="OrthoDB" id="270167at2759"/>
<dbReference type="EMBL" id="JAPQKS010000008">
    <property type="protein sequence ID" value="KAJ5216965.1"/>
    <property type="molecule type" value="Genomic_DNA"/>
</dbReference>
<comment type="caution">
    <text evidence="1">The sequence shown here is derived from an EMBL/GenBank/DDBJ whole genome shotgun (WGS) entry which is preliminary data.</text>
</comment>